<dbReference type="InterPro" id="IPR036282">
    <property type="entry name" value="Glutathione-S-Trfase_C_sf"/>
</dbReference>
<dbReference type="AlphaFoldDB" id="A0A1J5SI14"/>
<dbReference type="InterPro" id="IPR040079">
    <property type="entry name" value="Glutathione_S-Trfase"/>
</dbReference>
<name>A0A1J5SI14_9ZZZZ</name>
<dbReference type="GO" id="GO:0005737">
    <property type="term" value="C:cytoplasm"/>
    <property type="evidence" value="ECO:0007669"/>
    <property type="project" value="TreeGrafter"/>
</dbReference>
<dbReference type="PANTHER" id="PTHR43968:SF6">
    <property type="entry name" value="GLUTATHIONE S-TRANSFERASE OMEGA"/>
    <property type="match status" value="1"/>
</dbReference>
<dbReference type="EMBL" id="MLJW01000034">
    <property type="protein sequence ID" value="OIR08058.1"/>
    <property type="molecule type" value="Genomic_DNA"/>
</dbReference>
<proteinExistence type="predicted"/>
<protein>
    <submittedName>
        <fullName evidence="3">Beta-etherase</fullName>
    </submittedName>
</protein>
<dbReference type="CDD" id="cd03038">
    <property type="entry name" value="GST_N_etherase_LigE"/>
    <property type="match status" value="1"/>
</dbReference>
<dbReference type="Gene3D" id="1.20.1050.10">
    <property type="match status" value="1"/>
</dbReference>
<dbReference type="PROSITE" id="PS50404">
    <property type="entry name" value="GST_NTER"/>
    <property type="match status" value="1"/>
</dbReference>
<feature type="domain" description="GST N-terminal" evidence="1">
    <location>
        <begin position="10"/>
        <end position="86"/>
    </location>
</feature>
<dbReference type="InterPro" id="IPR010987">
    <property type="entry name" value="Glutathione-S-Trfase_C-like"/>
</dbReference>
<comment type="caution">
    <text evidence="3">The sequence shown here is derived from an EMBL/GenBank/DDBJ whole genome shotgun (WGS) entry which is preliminary data.</text>
</comment>
<feature type="domain" description="GST C-terminal" evidence="2">
    <location>
        <begin position="91"/>
        <end position="234"/>
    </location>
</feature>
<evidence type="ECO:0000313" key="3">
    <source>
        <dbReference type="EMBL" id="OIR08058.1"/>
    </source>
</evidence>
<dbReference type="SUPFAM" id="SSF52833">
    <property type="entry name" value="Thioredoxin-like"/>
    <property type="match status" value="1"/>
</dbReference>
<dbReference type="InterPro" id="IPR050983">
    <property type="entry name" value="GST_Omega/HSP26"/>
</dbReference>
<reference evidence="3" key="1">
    <citation type="submission" date="2016-10" db="EMBL/GenBank/DDBJ databases">
        <title>Sequence of Gallionella enrichment culture.</title>
        <authorList>
            <person name="Poehlein A."/>
            <person name="Muehling M."/>
            <person name="Daniel R."/>
        </authorList>
    </citation>
    <scope>NUCLEOTIDE SEQUENCE</scope>
</reference>
<dbReference type="Pfam" id="PF13417">
    <property type="entry name" value="GST_N_3"/>
    <property type="match status" value="1"/>
</dbReference>
<dbReference type="InterPro" id="IPR004045">
    <property type="entry name" value="Glutathione_S-Trfase_N"/>
</dbReference>
<evidence type="ECO:0000259" key="2">
    <source>
        <dbReference type="PROSITE" id="PS50405"/>
    </source>
</evidence>
<organism evidence="3">
    <name type="scientific">mine drainage metagenome</name>
    <dbReference type="NCBI Taxonomy" id="410659"/>
    <lineage>
        <taxon>unclassified sequences</taxon>
        <taxon>metagenomes</taxon>
        <taxon>ecological metagenomes</taxon>
    </lineage>
</organism>
<accession>A0A1J5SI14</accession>
<dbReference type="SUPFAM" id="SSF47616">
    <property type="entry name" value="GST C-terminal domain-like"/>
    <property type="match status" value="1"/>
</dbReference>
<dbReference type="SFLD" id="SFLDS00019">
    <property type="entry name" value="Glutathione_Transferase_(cytos"/>
    <property type="match status" value="1"/>
</dbReference>
<dbReference type="InterPro" id="IPR054416">
    <property type="entry name" value="GST_UstS-like_C"/>
</dbReference>
<dbReference type="PANTHER" id="PTHR43968">
    <property type="match status" value="1"/>
</dbReference>
<sequence>MSSGFRLFDLAGADDAIRFSPNCWRTRLALAHKGLPVETVAWRFTEKEAIAPSGQGKVPVLVAGGEWLFESWDIAIYLEEAYPERPSLFGCRQGRATARFINQWVNGVLHPAMARLIVPEIPAALHEKDKAYFRTTREAAFGCSFEALAAGRDGALAALRLALAPLRGTLESQPFVAGEAPAYADHIVFGAFQWARVISAAPLTTPDDAVSGWVERMLDAYGGLARSAKRMAGV</sequence>
<dbReference type="Gene3D" id="3.40.30.10">
    <property type="entry name" value="Glutaredoxin"/>
    <property type="match status" value="1"/>
</dbReference>
<dbReference type="Pfam" id="PF22041">
    <property type="entry name" value="GST_C_7"/>
    <property type="match status" value="1"/>
</dbReference>
<dbReference type="PROSITE" id="PS50405">
    <property type="entry name" value="GST_CTER"/>
    <property type="match status" value="1"/>
</dbReference>
<gene>
    <name evidence="3" type="primary">ligE_1</name>
    <name evidence="3" type="ORF">GALL_99220</name>
</gene>
<evidence type="ECO:0000259" key="1">
    <source>
        <dbReference type="PROSITE" id="PS50404"/>
    </source>
</evidence>
<dbReference type="InterPro" id="IPR036249">
    <property type="entry name" value="Thioredoxin-like_sf"/>
</dbReference>